<feature type="compositionally biased region" description="Low complexity" evidence="2">
    <location>
        <begin position="861"/>
        <end position="880"/>
    </location>
</feature>
<dbReference type="InterPro" id="IPR001680">
    <property type="entry name" value="WD40_rpt"/>
</dbReference>
<feature type="region of interest" description="Disordered" evidence="2">
    <location>
        <begin position="858"/>
        <end position="883"/>
    </location>
</feature>
<feature type="region of interest" description="Disordered" evidence="2">
    <location>
        <begin position="531"/>
        <end position="551"/>
    </location>
</feature>
<evidence type="ECO:0000313" key="4">
    <source>
        <dbReference type="EMBL" id="CDZ98502.1"/>
    </source>
</evidence>
<feature type="region of interest" description="Disordered" evidence="2">
    <location>
        <begin position="411"/>
        <end position="431"/>
    </location>
</feature>
<feature type="compositionally biased region" description="Low complexity" evidence="2">
    <location>
        <begin position="532"/>
        <end position="551"/>
    </location>
</feature>
<dbReference type="PROSITE" id="PS50294">
    <property type="entry name" value="WD_REPEATS_REGION"/>
    <property type="match status" value="1"/>
</dbReference>
<feature type="region of interest" description="Disordered" evidence="2">
    <location>
        <begin position="797"/>
        <end position="832"/>
    </location>
</feature>
<dbReference type="InterPro" id="IPR036047">
    <property type="entry name" value="F-box-like_dom_sf"/>
</dbReference>
<feature type="compositionally biased region" description="Basic and acidic residues" evidence="2">
    <location>
        <begin position="47"/>
        <end position="67"/>
    </location>
</feature>
<feature type="repeat" description="WD" evidence="1">
    <location>
        <begin position="305"/>
        <end position="335"/>
    </location>
</feature>
<accession>A0A0F7SN30</accession>
<feature type="compositionally biased region" description="Polar residues" evidence="2">
    <location>
        <begin position="10"/>
        <end position="24"/>
    </location>
</feature>
<dbReference type="PROSITE" id="PS50181">
    <property type="entry name" value="FBOX"/>
    <property type="match status" value="1"/>
</dbReference>
<reference evidence="4" key="1">
    <citation type="submission" date="2014-08" db="EMBL/GenBank/DDBJ databases">
        <authorList>
            <person name="Sharma Rahul"/>
            <person name="Thines Marco"/>
        </authorList>
    </citation>
    <scope>NUCLEOTIDE SEQUENCE</scope>
</reference>
<feature type="compositionally biased region" description="Polar residues" evidence="2">
    <location>
        <begin position="412"/>
        <end position="425"/>
    </location>
</feature>
<dbReference type="PANTHER" id="PTHR19855">
    <property type="entry name" value="WD40 REPEAT PROTEIN 12, 37"/>
    <property type="match status" value="1"/>
</dbReference>
<feature type="compositionally biased region" description="Basic and acidic residues" evidence="2">
    <location>
        <begin position="805"/>
        <end position="815"/>
    </location>
</feature>
<feature type="compositionally biased region" description="Basic and acidic residues" evidence="2">
    <location>
        <begin position="1029"/>
        <end position="1043"/>
    </location>
</feature>
<dbReference type="AlphaFoldDB" id="A0A0F7SN30"/>
<dbReference type="InterPro" id="IPR003903">
    <property type="entry name" value="UIM_dom"/>
</dbReference>
<feature type="compositionally biased region" description="Low complexity" evidence="2">
    <location>
        <begin position="925"/>
        <end position="948"/>
    </location>
</feature>
<dbReference type="InterPro" id="IPR015943">
    <property type="entry name" value="WD40/YVTN_repeat-like_dom_sf"/>
</dbReference>
<feature type="region of interest" description="Disordered" evidence="2">
    <location>
        <begin position="1"/>
        <end position="84"/>
    </location>
</feature>
<feature type="compositionally biased region" description="Basic and acidic residues" evidence="2">
    <location>
        <begin position="965"/>
        <end position="981"/>
    </location>
</feature>
<dbReference type="Gene3D" id="2.130.10.10">
    <property type="entry name" value="YVTN repeat-like/Quinoprotein amine dehydrogenase"/>
    <property type="match status" value="2"/>
</dbReference>
<evidence type="ECO:0000256" key="1">
    <source>
        <dbReference type="PROSITE-ProRule" id="PRU00221"/>
    </source>
</evidence>
<feature type="compositionally biased region" description="Polar residues" evidence="2">
    <location>
        <begin position="1007"/>
        <end position="1020"/>
    </location>
</feature>
<dbReference type="Gene3D" id="1.20.1280.50">
    <property type="match status" value="1"/>
</dbReference>
<name>A0A0F7SN30_PHARH</name>
<feature type="compositionally biased region" description="Polar residues" evidence="2">
    <location>
        <begin position="950"/>
        <end position="963"/>
    </location>
</feature>
<evidence type="ECO:0000259" key="3">
    <source>
        <dbReference type="PROSITE" id="PS50181"/>
    </source>
</evidence>
<dbReference type="Pfam" id="PF00400">
    <property type="entry name" value="WD40"/>
    <property type="match status" value="1"/>
</dbReference>
<dbReference type="SUPFAM" id="SSF50978">
    <property type="entry name" value="WD40 repeat-like"/>
    <property type="match status" value="1"/>
</dbReference>
<dbReference type="InterPro" id="IPR036322">
    <property type="entry name" value="WD40_repeat_dom_sf"/>
</dbReference>
<protein>
    <submittedName>
        <fullName evidence="4">Cdc4 and related F-box and WD-40 proteins</fullName>
    </submittedName>
</protein>
<dbReference type="PROSITE" id="PS50330">
    <property type="entry name" value="UIM"/>
    <property type="match status" value="1"/>
</dbReference>
<keyword evidence="1" id="KW-0853">WD repeat</keyword>
<dbReference type="PROSITE" id="PS50082">
    <property type="entry name" value="WD_REPEATS_2"/>
    <property type="match status" value="1"/>
</dbReference>
<organism evidence="4">
    <name type="scientific">Phaffia rhodozyma</name>
    <name type="common">Yeast</name>
    <name type="synonym">Xanthophyllomyces dendrorhous</name>
    <dbReference type="NCBI Taxonomy" id="264483"/>
    <lineage>
        <taxon>Eukaryota</taxon>
        <taxon>Fungi</taxon>
        <taxon>Dikarya</taxon>
        <taxon>Basidiomycota</taxon>
        <taxon>Agaricomycotina</taxon>
        <taxon>Tremellomycetes</taxon>
        <taxon>Cystofilobasidiales</taxon>
        <taxon>Mrakiaceae</taxon>
        <taxon>Phaffia</taxon>
    </lineage>
</organism>
<sequence length="1057" mass="114665">MNQPLGLDSPQENLSASSISSGHTPHTHSLDPADQHDTLVPHRSKGKAREPHPTINSRKENPRRTWGDHTASSDDGSQDGEILGGPIVQTSPLLNLPSETLLHIVSFLPPSSLLDILRTCRALNAAISDEASWKASFERTFVRPGLAGLTRSCLPGGGSGQGWRKEALARERLIDVVSNSNTASLLYDPRLSYIHSFAVGYPLPAPKTPSYQFRAPTLLSASIAMGVCTRSNPMTGTLVKGYLDSQGSNDHTLWSIPQTRPTALLLSPRDPSTVLWGFQDGQVAQTSIIAGSGRTPTLTARSRGVIGHDGPVWSLVFGPPGFFISGGQDGRVKLWAESTGDHLICLWTSEQPVRKKETSTDGAPPRPSLGPEYRAVSHVCWDAASGVVASVTEAGLVRVWRGVFAPSEGNAHASTSIQPSSITSWQEDRDRFSPGQTPMSFCLDVVDPCLIDKRDQGKIPLTVNVLLRISGRPSFQRITFQYSLPLTDGGIDKASEAASTTLTTFSPSSAEGFPELTTLFAEFKVPPPPSLPFHSTPSVTPSEPSTPSGVPDPMKPQVFHLATSTILEKRVNTRGSLASNKFVVAGDAEGMVRIWDWDVDEKNTEVLPLRSWRAADGKVTALECQQGLVVVGSLEGIVKIWDPLQEIPLLLHELSECAPANRRIAHHLQAGALDPDLFRVSNVVLERDLLICSIGTKILSWRIGRRIRRNGKSPFVGKIIGRSGNGWEGRLTPGKAGHQSPSDLKHEIANAQAEHSAESRNLRETIERERAQKEKFMGQLGLTDEEVVAYALMLSQEEEEQQSSRARDRSEKNGEEGYVNVEEEEEEENDRLLDEMDTTVDSDAEAEDLRLALERSLLDGPTTPDFDPVPSSTSSVPFSTDRYDSSLDYSSPRPFLIPAATAAAASMTRHAHSTVDNEDEWPAMTPSSVSPTKSLLSSSKGKKSTALSIPSLNSNHSSNSTQAGEGRENRGRWGGREKDGQRVLTAAEVLSGKPRSSPLVSPIPSPDFNSAYSSGSNMNGKTRAGAENGDGKVKTLTREEREEEELRLVLEMSLVDQ</sequence>
<feature type="compositionally biased region" description="Acidic residues" evidence="2">
    <location>
        <begin position="821"/>
        <end position="832"/>
    </location>
</feature>
<feature type="compositionally biased region" description="Basic and acidic residues" evidence="2">
    <location>
        <begin position="28"/>
        <end position="40"/>
    </location>
</feature>
<feature type="region of interest" description="Disordered" evidence="2">
    <location>
        <begin position="908"/>
        <end position="1043"/>
    </location>
</feature>
<proteinExistence type="predicted"/>
<dbReference type="PANTHER" id="PTHR19855:SF11">
    <property type="entry name" value="RIBOSOME BIOGENESIS PROTEIN WDR12"/>
    <property type="match status" value="1"/>
</dbReference>
<feature type="domain" description="F-box" evidence="3">
    <location>
        <begin position="90"/>
        <end position="136"/>
    </location>
</feature>
<dbReference type="Pfam" id="PF12937">
    <property type="entry name" value="F-box-like"/>
    <property type="match status" value="1"/>
</dbReference>
<dbReference type="SMART" id="SM00256">
    <property type="entry name" value="FBOX"/>
    <property type="match status" value="1"/>
</dbReference>
<dbReference type="InterPro" id="IPR001810">
    <property type="entry name" value="F-box_dom"/>
</dbReference>
<dbReference type="EMBL" id="LN483345">
    <property type="protein sequence ID" value="CDZ98502.1"/>
    <property type="molecule type" value="Genomic_DNA"/>
</dbReference>
<dbReference type="SUPFAM" id="SSF81383">
    <property type="entry name" value="F-box domain"/>
    <property type="match status" value="1"/>
</dbReference>
<dbReference type="SMART" id="SM00320">
    <property type="entry name" value="WD40"/>
    <property type="match status" value="4"/>
</dbReference>
<evidence type="ECO:0000256" key="2">
    <source>
        <dbReference type="SAM" id="MobiDB-lite"/>
    </source>
</evidence>